<dbReference type="GO" id="GO:0004639">
    <property type="term" value="F:phosphoribosylaminoimidazolesuccinocarboxamide synthase activity"/>
    <property type="evidence" value="ECO:0007669"/>
    <property type="project" value="UniProtKB-UniRule"/>
</dbReference>
<dbReference type="InterPro" id="IPR001636">
    <property type="entry name" value="SAICAR_synth"/>
</dbReference>
<dbReference type="PANTHER" id="PTHR43700">
    <property type="entry name" value="PHOSPHORIBOSYLAMINOIMIDAZOLE-SUCCINOCARBOXAMIDE SYNTHASE"/>
    <property type="match status" value="1"/>
</dbReference>
<dbReference type="InterPro" id="IPR018236">
    <property type="entry name" value="SAICAR_synthetase_CS"/>
</dbReference>
<dbReference type="GO" id="GO:0006189">
    <property type="term" value="P:'de novo' IMP biosynthetic process"/>
    <property type="evidence" value="ECO:0007669"/>
    <property type="project" value="UniProtKB-UniRule"/>
</dbReference>
<evidence type="ECO:0000256" key="2">
    <source>
        <dbReference type="ARBA" id="ARBA00010190"/>
    </source>
</evidence>
<dbReference type="Gene3D" id="3.30.470.20">
    <property type="entry name" value="ATP-grasp fold, B domain"/>
    <property type="match status" value="1"/>
</dbReference>
<dbReference type="PROSITE" id="PS01057">
    <property type="entry name" value="SAICAR_SYNTHETASE_1"/>
    <property type="match status" value="1"/>
</dbReference>
<dbReference type="UniPathway" id="UPA00074">
    <property type="reaction ID" value="UER00131"/>
</dbReference>
<gene>
    <name evidence="11" type="primary">purC</name>
    <name evidence="13" type="ORF">AVDCRST_MAG35-1539</name>
</gene>
<protein>
    <recommendedName>
        <fullName evidence="4 11">Phosphoribosylaminoimidazole-succinocarboxamide synthase</fullName>
        <ecNumber evidence="3 11">6.3.2.6</ecNumber>
    </recommendedName>
    <alternativeName>
        <fullName evidence="9 11">SAICAR synthetase</fullName>
    </alternativeName>
</protein>
<dbReference type="NCBIfam" id="TIGR00081">
    <property type="entry name" value="purC"/>
    <property type="match status" value="1"/>
</dbReference>
<dbReference type="Gene3D" id="3.30.200.20">
    <property type="entry name" value="Phosphorylase Kinase, domain 1"/>
    <property type="match status" value="1"/>
</dbReference>
<dbReference type="PANTHER" id="PTHR43700:SF1">
    <property type="entry name" value="PHOSPHORIBOSYLAMINOIMIDAZOLE-SUCCINOCARBOXAMIDE SYNTHASE"/>
    <property type="match status" value="1"/>
</dbReference>
<dbReference type="InterPro" id="IPR028923">
    <property type="entry name" value="SAICAR_synt/ADE2_N"/>
</dbReference>
<comment type="similarity">
    <text evidence="2 11">Belongs to the SAICAR synthetase family.</text>
</comment>
<evidence type="ECO:0000256" key="1">
    <source>
        <dbReference type="ARBA" id="ARBA00004672"/>
    </source>
</evidence>
<evidence type="ECO:0000256" key="9">
    <source>
        <dbReference type="ARBA" id="ARBA00030409"/>
    </source>
</evidence>
<sequence length="298" mass="31796">MPSAPPPDDLPGWRLLRSGKVRDVHVDETDPERVLLVASDRVSAYDHVLATPVPDKGAILTALSLWWFARLEGWDLGVGHHVLDAEAVSAGGRVPDAVAGRAMVCRRLAMVPVECVARGWLTGSALTDYRATGAVAGVELPDGLGDGDRLGTPVFTPATKAEQGEHDENTTYAAVATVHGEELARRLREVTLGVYERAAALAAERGLVLADTKLELGHDADGVLRVGDELLTPDSSRFWAADGSSLDKQYVRDWLTSPASGWDRAGTAPPPPLPDDVVAAARARYVAAYERITGLTWG</sequence>
<dbReference type="Pfam" id="PF01259">
    <property type="entry name" value="SAICAR_synt"/>
    <property type="match status" value="1"/>
</dbReference>
<dbReference type="GO" id="GO:0005524">
    <property type="term" value="F:ATP binding"/>
    <property type="evidence" value="ECO:0007669"/>
    <property type="project" value="UniProtKB-KW"/>
</dbReference>
<keyword evidence="6 11" id="KW-0547">Nucleotide-binding</keyword>
<dbReference type="GO" id="GO:0005737">
    <property type="term" value="C:cytoplasm"/>
    <property type="evidence" value="ECO:0007669"/>
    <property type="project" value="TreeGrafter"/>
</dbReference>
<evidence type="ECO:0000259" key="12">
    <source>
        <dbReference type="Pfam" id="PF01259"/>
    </source>
</evidence>
<dbReference type="CDD" id="cd01414">
    <property type="entry name" value="SAICAR_synt_Sc"/>
    <property type="match status" value="1"/>
</dbReference>
<evidence type="ECO:0000256" key="3">
    <source>
        <dbReference type="ARBA" id="ARBA00012217"/>
    </source>
</evidence>
<dbReference type="AlphaFoldDB" id="A0A6J4PCX9"/>
<keyword evidence="8 11" id="KW-0067">ATP-binding</keyword>
<evidence type="ECO:0000256" key="5">
    <source>
        <dbReference type="ARBA" id="ARBA00022598"/>
    </source>
</evidence>
<evidence type="ECO:0000256" key="8">
    <source>
        <dbReference type="ARBA" id="ARBA00022840"/>
    </source>
</evidence>
<evidence type="ECO:0000256" key="11">
    <source>
        <dbReference type="HAMAP-Rule" id="MF_00137"/>
    </source>
</evidence>
<reference evidence="13" key="1">
    <citation type="submission" date="2020-02" db="EMBL/GenBank/DDBJ databases">
        <authorList>
            <person name="Meier V. D."/>
        </authorList>
    </citation>
    <scope>NUCLEOTIDE SEQUENCE</scope>
    <source>
        <strain evidence="13">AVDCRST_MAG35</strain>
    </source>
</reference>
<keyword evidence="7 11" id="KW-0658">Purine biosynthesis</keyword>
<organism evidence="13">
    <name type="scientific">uncultured Quadrisphaera sp</name>
    <dbReference type="NCBI Taxonomy" id="904978"/>
    <lineage>
        <taxon>Bacteria</taxon>
        <taxon>Bacillati</taxon>
        <taxon>Actinomycetota</taxon>
        <taxon>Actinomycetes</taxon>
        <taxon>Kineosporiales</taxon>
        <taxon>Kineosporiaceae</taxon>
        <taxon>Quadrisphaera</taxon>
        <taxon>environmental samples</taxon>
    </lineage>
</organism>
<evidence type="ECO:0000256" key="10">
    <source>
        <dbReference type="ARBA" id="ARBA00048475"/>
    </source>
</evidence>
<dbReference type="NCBIfam" id="NF010568">
    <property type="entry name" value="PRK13961.1"/>
    <property type="match status" value="1"/>
</dbReference>
<dbReference type="EMBL" id="CADCUY010000312">
    <property type="protein sequence ID" value="CAA9412903.1"/>
    <property type="molecule type" value="Genomic_DNA"/>
</dbReference>
<accession>A0A6J4PCX9</accession>
<evidence type="ECO:0000256" key="6">
    <source>
        <dbReference type="ARBA" id="ARBA00022741"/>
    </source>
</evidence>
<keyword evidence="5 11" id="KW-0436">Ligase</keyword>
<dbReference type="HAMAP" id="MF_00137">
    <property type="entry name" value="SAICAR_synth"/>
    <property type="match status" value="1"/>
</dbReference>
<comment type="catalytic activity">
    <reaction evidence="10 11">
        <text>5-amino-1-(5-phospho-D-ribosyl)imidazole-4-carboxylate + L-aspartate + ATP = (2S)-2-[5-amino-1-(5-phospho-beta-D-ribosyl)imidazole-4-carboxamido]succinate + ADP + phosphate + 2 H(+)</text>
        <dbReference type="Rhea" id="RHEA:22628"/>
        <dbReference type="ChEBI" id="CHEBI:15378"/>
        <dbReference type="ChEBI" id="CHEBI:29991"/>
        <dbReference type="ChEBI" id="CHEBI:30616"/>
        <dbReference type="ChEBI" id="CHEBI:43474"/>
        <dbReference type="ChEBI" id="CHEBI:58443"/>
        <dbReference type="ChEBI" id="CHEBI:77657"/>
        <dbReference type="ChEBI" id="CHEBI:456216"/>
        <dbReference type="EC" id="6.3.2.6"/>
    </reaction>
</comment>
<dbReference type="SUPFAM" id="SSF56104">
    <property type="entry name" value="SAICAR synthase-like"/>
    <property type="match status" value="1"/>
</dbReference>
<evidence type="ECO:0000256" key="4">
    <source>
        <dbReference type="ARBA" id="ARBA00016460"/>
    </source>
</evidence>
<comment type="pathway">
    <text evidence="1 11">Purine metabolism; IMP biosynthesis via de novo pathway; 5-amino-1-(5-phospho-D-ribosyl)imidazole-4-carboxamide from 5-amino-1-(5-phospho-D-ribosyl)imidazole-4-carboxylate: step 1/2.</text>
</comment>
<name>A0A6J4PCX9_9ACTN</name>
<evidence type="ECO:0000256" key="7">
    <source>
        <dbReference type="ARBA" id="ARBA00022755"/>
    </source>
</evidence>
<evidence type="ECO:0000313" key="13">
    <source>
        <dbReference type="EMBL" id="CAA9412903.1"/>
    </source>
</evidence>
<feature type="domain" description="SAICAR synthetase/ADE2 N-terminal" evidence="12">
    <location>
        <begin position="16"/>
        <end position="265"/>
    </location>
</feature>
<dbReference type="EC" id="6.3.2.6" evidence="3 11"/>
<proteinExistence type="inferred from homology"/>